<name>A0ABD1GSE2_SALDI</name>
<keyword evidence="3" id="KW-1185">Reference proteome</keyword>
<reference evidence="2 3" key="1">
    <citation type="submission" date="2024-06" db="EMBL/GenBank/DDBJ databases">
        <title>A chromosome level genome sequence of Diviner's sage (Salvia divinorum).</title>
        <authorList>
            <person name="Ford S.A."/>
            <person name="Ro D.-K."/>
            <person name="Ness R.W."/>
            <person name="Phillips M.A."/>
        </authorList>
    </citation>
    <scope>NUCLEOTIDE SEQUENCE [LARGE SCALE GENOMIC DNA]</scope>
    <source>
        <strain evidence="2">SAF-2024a</strain>
        <tissue evidence="2">Leaf</tissue>
    </source>
</reference>
<evidence type="ECO:0000313" key="2">
    <source>
        <dbReference type="EMBL" id="KAL1547062.1"/>
    </source>
</evidence>
<feature type="region of interest" description="Disordered" evidence="1">
    <location>
        <begin position="41"/>
        <end position="62"/>
    </location>
</feature>
<dbReference type="AlphaFoldDB" id="A0ABD1GSE2"/>
<protein>
    <submittedName>
        <fullName evidence="2">Elicitor peptide 6</fullName>
    </submittedName>
</protein>
<dbReference type="Proteomes" id="UP001567538">
    <property type="component" value="Unassembled WGS sequence"/>
</dbReference>
<proteinExistence type="predicted"/>
<evidence type="ECO:0000256" key="1">
    <source>
        <dbReference type="SAM" id="MobiDB-lite"/>
    </source>
</evidence>
<dbReference type="EMBL" id="JBEAFC010000008">
    <property type="protein sequence ID" value="KAL1547062.1"/>
    <property type="molecule type" value="Genomic_DNA"/>
</dbReference>
<sequence length="89" mass="9683">MEVKSEVKEEKKCNEDYFFFQNPCNYFQEFMRAVLNCLGLNHDGGDRGQGQADPPSTAADPPVAEAVRVAPPRPVISGGSGPQTNTNPN</sequence>
<accession>A0ABD1GSE2</accession>
<comment type="caution">
    <text evidence="2">The sequence shown here is derived from an EMBL/GenBank/DDBJ whole genome shotgun (WGS) entry which is preliminary data.</text>
</comment>
<gene>
    <name evidence="2" type="ORF">AAHA92_23580</name>
</gene>
<organism evidence="2 3">
    <name type="scientific">Salvia divinorum</name>
    <name type="common">Maria pastora</name>
    <name type="synonym">Diviner's sage</name>
    <dbReference type="NCBI Taxonomy" id="28513"/>
    <lineage>
        <taxon>Eukaryota</taxon>
        <taxon>Viridiplantae</taxon>
        <taxon>Streptophyta</taxon>
        <taxon>Embryophyta</taxon>
        <taxon>Tracheophyta</taxon>
        <taxon>Spermatophyta</taxon>
        <taxon>Magnoliopsida</taxon>
        <taxon>eudicotyledons</taxon>
        <taxon>Gunneridae</taxon>
        <taxon>Pentapetalae</taxon>
        <taxon>asterids</taxon>
        <taxon>lamiids</taxon>
        <taxon>Lamiales</taxon>
        <taxon>Lamiaceae</taxon>
        <taxon>Nepetoideae</taxon>
        <taxon>Mentheae</taxon>
        <taxon>Salviinae</taxon>
        <taxon>Salvia</taxon>
        <taxon>Salvia subgen. Calosphace</taxon>
    </lineage>
</organism>
<evidence type="ECO:0000313" key="3">
    <source>
        <dbReference type="Proteomes" id="UP001567538"/>
    </source>
</evidence>